<keyword evidence="2" id="KW-1185">Reference proteome</keyword>
<proteinExistence type="predicted"/>
<gene>
    <name evidence="1" type="ORF">H6F44_04155</name>
</gene>
<reference evidence="1" key="1">
    <citation type="journal article" date="2015" name="ISME J.">
        <title>Draft Genome Sequence of Streptomyces incarnatus NRRL8089, which Produces the Nucleoside Antibiotic Sinefungin.</title>
        <authorList>
            <person name="Oshima K."/>
            <person name="Hattori M."/>
            <person name="Shimizu H."/>
            <person name="Fukuda K."/>
            <person name="Nemoto M."/>
            <person name="Inagaki K."/>
            <person name="Tamura T."/>
        </authorList>
    </citation>
    <scope>NUCLEOTIDE SEQUENCE</scope>
    <source>
        <strain evidence="1">FACHB-1277</strain>
    </source>
</reference>
<sequence>MNTQLVDSIAQLIKSLPEEDRSLLRDKLLTDLFIPISNTQTSPSQNIQLEPPKQEPNLNLANVSTLSDQQVIALTELQMEPSQDQKLSQLLQTQQERTLTTAEQSELEMLMEIYQAGLLRKAQALNESVKRGLRQPLSV</sequence>
<dbReference type="RefSeq" id="WP_190349685.1">
    <property type="nucleotide sequence ID" value="NZ_JACJPY010000007.1"/>
</dbReference>
<evidence type="ECO:0000313" key="2">
    <source>
        <dbReference type="Proteomes" id="UP000631421"/>
    </source>
</evidence>
<dbReference type="Proteomes" id="UP000631421">
    <property type="component" value="Unassembled WGS sequence"/>
</dbReference>
<name>A0A926UQB7_9CYAN</name>
<organism evidence="1 2">
    <name type="scientific">Pseudanabaena cinerea FACHB-1277</name>
    <dbReference type="NCBI Taxonomy" id="2949581"/>
    <lineage>
        <taxon>Bacteria</taxon>
        <taxon>Bacillati</taxon>
        <taxon>Cyanobacteriota</taxon>
        <taxon>Cyanophyceae</taxon>
        <taxon>Pseudanabaenales</taxon>
        <taxon>Pseudanabaenaceae</taxon>
        <taxon>Pseudanabaena</taxon>
        <taxon>Pseudanabaena cinerea</taxon>
    </lineage>
</organism>
<comment type="caution">
    <text evidence="1">The sequence shown here is derived from an EMBL/GenBank/DDBJ whole genome shotgun (WGS) entry which is preliminary data.</text>
</comment>
<accession>A0A926UQB7</accession>
<dbReference type="AlphaFoldDB" id="A0A926UQB7"/>
<dbReference type="EMBL" id="JACJPY010000007">
    <property type="protein sequence ID" value="MBD2149319.1"/>
    <property type="molecule type" value="Genomic_DNA"/>
</dbReference>
<reference evidence="1" key="2">
    <citation type="submission" date="2020-08" db="EMBL/GenBank/DDBJ databases">
        <authorList>
            <person name="Chen M."/>
            <person name="Teng W."/>
            <person name="Zhao L."/>
            <person name="Hu C."/>
            <person name="Zhou Y."/>
            <person name="Han B."/>
            <person name="Song L."/>
            <person name="Shu W."/>
        </authorList>
    </citation>
    <scope>NUCLEOTIDE SEQUENCE</scope>
    <source>
        <strain evidence="1">FACHB-1277</strain>
    </source>
</reference>
<evidence type="ECO:0000313" key="1">
    <source>
        <dbReference type="EMBL" id="MBD2149319.1"/>
    </source>
</evidence>
<protein>
    <submittedName>
        <fullName evidence="1">Uncharacterized protein</fullName>
    </submittedName>
</protein>